<dbReference type="Pfam" id="PF00069">
    <property type="entry name" value="Pkinase"/>
    <property type="match status" value="1"/>
</dbReference>
<dbReference type="InterPro" id="IPR011009">
    <property type="entry name" value="Kinase-like_dom_sf"/>
</dbReference>
<evidence type="ECO:0000313" key="9">
    <source>
        <dbReference type="Proteomes" id="UP000050867"/>
    </source>
</evidence>
<proteinExistence type="predicted"/>
<dbReference type="GO" id="GO:0004674">
    <property type="term" value="F:protein serine/threonine kinase activity"/>
    <property type="evidence" value="ECO:0007669"/>
    <property type="project" value="UniProtKB-KW"/>
</dbReference>
<evidence type="ECO:0000256" key="1">
    <source>
        <dbReference type="ARBA" id="ARBA00012513"/>
    </source>
</evidence>
<dbReference type="SMART" id="SM00220">
    <property type="entry name" value="S_TKc"/>
    <property type="match status" value="1"/>
</dbReference>
<dbReference type="Proteomes" id="UP000050867">
    <property type="component" value="Unassembled WGS sequence"/>
</dbReference>
<dbReference type="eggNOG" id="COG0515">
    <property type="taxonomic scope" value="Bacteria"/>
</dbReference>
<keyword evidence="5 8" id="KW-0418">Kinase</keyword>
<keyword evidence="3" id="KW-0808">Transferase</keyword>
<evidence type="ECO:0000313" key="8">
    <source>
        <dbReference type="EMBL" id="KRV49084.1"/>
    </source>
</evidence>
<dbReference type="Gene3D" id="3.30.200.20">
    <property type="entry name" value="Phosphorylase Kinase, domain 1"/>
    <property type="match status" value="1"/>
</dbReference>
<name>A0A0T6LTF5_WENVI</name>
<dbReference type="InterPro" id="IPR008271">
    <property type="entry name" value="Ser/Thr_kinase_AS"/>
</dbReference>
<reference evidence="8 9" key="1">
    <citation type="submission" date="2015-10" db="EMBL/GenBank/DDBJ databases">
        <title>Draft genome sequence of pyrrolomycin-producing Streptomyces vitaminophilus.</title>
        <authorList>
            <person name="Graham D.E."/>
            <person name="Mahan K.M."/>
            <person name="Klingeman D.M."/>
            <person name="Hettich R.L."/>
            <person name="Parry R.J."/>
        </authorList>
    </citation>
    <scope>NUCLEOTIDE SEQUENCE [LARGE SCALE GENOMIC DNA]</scope>
    <source>
        <strain evidence="8 9">ATCC 31673</strain>
    </source>
</reference>
<dbReference type="AlphaFoldDB" id="A0A0T6LTF5"/>
<dbReference type="CDD" id="cd14014">
    <property type="entry name" value="STKc_PknB_like"/>
    <property type="match status" value="1"/>
</dbReference>
<feature type="domain" description="Protein kinase" evidence="7">
    <location>
        <begin position="1"/>
        <end position="242"/>
    </location>
</feature>
<keyword evidence="6" id="KW-0067">ATP-binding</keyword>
<dbReference type="Gene3D" id="1.10.510.10">
    <property type="entry name" value="Transferase(Phosphotransferase) domain 1"/>
    <property type="match status" value="1"/>
</dbReference>
<dbReference type="SUPFAM" id="SSF56112">
    <property type="entry name" value="Protein kinase-like (PK-like)"/>
    <property type="match status" value="1"/>
</dbReference>
<dbReference type="STRING" id="76728.AQ490_22130"/>
<keyword evidence="2 8" id="KW-0723">Serine/threonine-protein kinase</keyword>
<dbReference type="GO" id="GO:0005524">
    <property type="term" value="F:ATP binding"/>
    <property type="evidence" value="ECO:0007669"/>
    <property type="project" value="UniProtKB-KW"/>
</dbReference>
<dbReference type="PROSITE" id="PS50011">
    <property type="entry name" value="PROTEIN_KINASE_DOM"/>
    <property type="match status" value="1"/>
</dbReference>
<accession>A0A0T6LTF5</accession>
<gene>
    <name evidence="8" type="ORF">AQ490_22130</name>
</gene>
<evidence type="ECO:0000256" key="4">
    <source>
        <dbReference type="ARBA" id="ARBA00022741"/>
    </source>
</evidence>
<evidence type="ECO:0000256" key="2">
    <source>
        <dbReference type="ARBA" id="ARBA00022527"/>
    </source>
</evidence>
<evidence type="ECO:0000256" key="3">
    <source>
        <dbReference type="ARBA" id="ARBA00022679"/>
    </source>
</evidence>
<keyword evidence="9" id="KW-1185">Reference proteome</keyword>
<dbReference type="PROSITE" id="PS00108">
    <property type="entry name" value="PROTEIN_KINASE_ST"/>
    <property type="match status" value="1"/>
</dbReference>
<dbReference type="PANTHER" id="PTHR43289">
    <property type="entry name" value="MITOGEN-ACTIVATED PROTEIN KINASE KINASE KINASE 20-RELATED"/>
    <property type="match status" value="1"/>
</dbReference>
<sequence length="273" mass="28911">MKTVAAGLLADPGTRQQVLRRFEREAQAAARVDHANVATVHDADVVDETCWLAMQLVDGATLDLVLGEQPGERFDVATAAAVAAQVCSGLSAAHAAGLVHRDLKPQNIMIRRDGVVKILDFGLVKVASDAGVRLTETGEHLGNIVYASPELLSGRRDLDGRSDLYSVGCLLHEMLTGAPPFPPEQPALLVSRHLCETPPTIASCGIDVPPGLQRLVDALLTKDRGGRPASAADVYAALGPFLPRSEPARASGGHFAAEDPLRPFVLPQGPHRQ</sequence>
<evidence type="ECO:0000256" key="6">
    <source>
        <dbReference type="ARBA" id="ARBA00022840"/>
    </source>
</evidence>
<evidence type="ECO:0000256" key="5">
    <source>
        <dbReference type="ARBA" id="ARBA00022777"/>
    </source>
</evidence>
<evidence type="ECO:0000259" key="7">
    <source>
        <dbReference type="PROSITE" id="PS50011"/>
    </source>
</evidence>
<dbReference type="PANTHER" id="PTHR43289:SF6">
    <property type="entry name" value="SERINE_THREONINE-PROTEIN KINASE NEKL-3"/>
    <property type="match status" value="1"/>
</dbReference>
<keyword evidence="4" id="KW-0547">Nucleotide-binding</keyword>
<comment type="caution">
    <text evidence="8">The sequence shown here is derived from an EMBL/GenBank/DDBJ whole genome shotgun (WGS) entry which is preliminary data.</text>
</comment>
<dbReference type="EMBL" id="LLZU01000016">
    <property type="protein sequence ID" value="KRV49084.1"/>
    <property type="molecule type" value="Genomic_DNA"/>
</dbReference>
<dbReference type="EC" id="2.7.11.1" evidence="1"/>
<dbReference type="InterPro" id="IPR000719">
    <property type="entry name" value="Prot_kinase_dom"/>
</dbReference>
<protein>
    <recommendedName>
        <fullName evidence="1">non-specific serine/threonine protein kinase</fullName>
        <ecNumber evidence="1">2.7.11.1</ecNumber>
    </recommendedName>
</protein>
<organism evidence="8 9">
    <name type="scientific">Wenjunlia vitaminophila</name>
    <name type="common">Streptomyces vitaminophilus</name>
    <dbReference type="NCBI Taxonomy" id="76728"/>
    <lineage>
        <taxon>Bacteria</taxon>
        <taxon>Bacillati</taxon>
        <taxon>Actinomycetota</taxon>
        <taxon>Actinomycetes</taxon>
        <taxon>Kitasatosporales</taxon>
        <taxon>Streptomycetaceae</taxon>
        <taxon>Wenjunlia</taxon>
    </lineage>
</organism>